<sequence length="54" mass="6287">MNRLSDDFYVDPMTINRAVRVDLGLTSYTRTLRHLLKEDMKRKSSQDARKSSLG</sequence>
<gene>
    <name evidence="1" type="ORF">FKW44_025350</name>
</gene>
<dbReference type="AlphaFoldDB" id="A0A7T8GKP6"/>
<reference evidence="2" key="1">
    <citation type="submission" date="2021-01" db="EMBL/GenBank/DDBJ databases">
        <title>Caligus Genome Assembly.</title>
        <authorList>
            <person name="Gallardo-Escarate C."/>
        </authorList>
    </citation>
    <scope>NUCLEOTIDE SEQUENCE [LARGE SCALE GENOMIC DNA]</scope>
</reference>
<evidence type="ECO:0000313" key="1">
    <source>
        <dbReference type="EMBL" id="QQP31672.1"/>
    </source>
</evidence>
<organism evidence="1 2">
    <name type="scientific">Caligus rogercresseyi</name>
    <name type="common">Sea louse</name>
    <dbReference type="NCBI Taxonomy" id="217165"/>
    <lineage>
        <taxon>Eukaryota</taxon>
        <taxon>Metazoa</taxon>
        <taxon>Ecdysozoa</taxon>
        <taxon>Arthropoda</taxon>
        <taxon>Crustacea</taxon>
        <taxon>Multicrustacea</taxon>
        <taxon>Hexanauplia</taxon>
        <taxon>Copepoda</taxon>
        <taxon>Siphonostomatoida</taxon>
        <taxon>Caligidae</taxon>
        <taxon>Caligus</taxon>
    </lineage>
</organism>
<name>A0A7T8GKP6_CALRO</name>
<accession>A0A7T8GKP6</accession>
<proteinExistence type="predicted"/>
<keyword evidence="2" id="KW-1185">Reference proteome</keyword>
<dbReference type="Proteomes" id="UP000595437">
    <property type="component" value="Chromosome 21"/>
</dbReference>
<evidence type="ECO:0000313" key="2">
    <source>
        <dbReference type="Proteomes" id="UP000595437"/>
    </source>
</evidence>
<dbReference type="OrthoDB" id="10006939at2759"/>
<protein>
    <submittedName>
        <fullName evidence="1">Uncharacterized protein</fullName>
    </submittedName>
</protein>
<dbReference type="EMBL" id="CP045910">
    <property type="protein sequence ID" value="QQP31672.1"/>
    <property type="molecule type" value="Genomic_DNA"/>
</dbReference>